<evidence type="ECO:0000313" key="5">
    <source>
        <dbReference type="EMBL" id="ADL13638.1"/>
    </source>
</evidence>
<feature type="domain" description="Integrase catalytic" evidence="2">
    <location>
        <begin position="105"/>
        <end position="268"/>
    </location>
</feature>
<dbReference type="EMBL" id="CP002105">
    <property type="protein sequence ID" value="ADL13638.1"/>
    <property type="molecule type" value="Genomic_DNA"/>
</dbReference>
<reference evidence="3 6" key="1">
    <citation type="journal article" date="2010" name="Stand. Genomic Sci.">
        <title>Complete genome sequence of Acetohalobium arabaticum type strain (Z-7288).</title>
        <authorList>
            <person name="Sikorski J."/>
            <person name="Lapidus A."/>
            <person name="Chertkov O."/>
            <person name="Lucas S."/>
            <person name="Copeland A."/>
            <person name="Glavina Del Rio T."/>
            <person name="Nolan M."/>
            <person name="Tice H."/>
            <person name="Cheng J.F."/>
            <person name="Han C."/>
            <person name="Brambilla E."/>
            <person name="Pitluck S."/>
            <person name="Liolios K."/>
            <person name="Ivanova N."/>
            <person name="Mavromatis K."/>
            <person name="Mikhailova N."/>
            <person name="Pati A."/>
            <person name="Bruce D."/>
            <person name="Detter C."/>
            <person name="Tapia R."/>
            <person name="Goodwin L."/>
            <person name="Chen A."/>
            <person name="Palaniappan K."/>
            <person name="Land M."/>
            <person name="Hauser L."/>
            <person name="Chang Y.J."/>
            <person name="Jeffries C.D."/>
            <person name="Rohde M."/>
            <person name="Goker M."/>
            <person name="Spring S."/>
            <person name="Woyke T."/>
            <person name="Bristow J."/>
            <person name="Eisen J.A."/>
            <person name="Markowitz V."/>
            <person name="Hugenholtz P."/>
            <person name="Kyrpides N.C."/>
            <person name="Klenk H.P."/>
        </authorList>
    </citation>
    <scope>NUCLEOTIDE SEQUENCE [LARGE SCALE GENOMIC DNA]</scope>
    <source>
        <strain evidence="6">ATCC 49924 / DSM 5501 / Z-7288</strain>
        <strain evidence="3">DSM 5501</strain>
    </source>
</reference>
<dbReference type="SUPFAM" id="SSF53098">
    <property type="entry name" value="Ribonuclease H-like"/>
    <property type="match status" value="1"/>
</dbReference>
<sequence>MCQVLEVSRSGYYKWLNRKPSQREKINKKLKLKIAEIYWQHNGTYGSPRIHRVLRKEGYTVNIKRVARLMRIMGLKAIQKRKFKRTTNSNHDLPLKENLLKRDFDIDKPDKVWVSDITYISTKKGWLYLAVVIDLYSRKVVGYSMSKRINTDLIMSATKMAISRRNPEAGLIFHSDRGSQYASHKLQNLFKQHSIRSSMSRKGDCWDNAVAESFFGSLKTELVYHKKYLTRNQARLDIFEYIAGYYNKVRLHSYLNYMSPKNYEKERKMA</sequence>
<dbReference type="GO" id="GO:0003676">
    <property type="term" value="F:nucleic acid binding"/>
    <property type="evidence" value="ECO:0007669"/>
    <property type="project" value="InterPro"/>
</dbReference>
<dbReference type="HOGENOM" id="CLU_027402_4_2_9"/>
<evidence type="ECO:0000256" key="1">
    <source>
        <dbReference type="ARBA" id="ARBA00002286"/>
    </source>
</evidence>
<dbReference type="InterPro" id="IPR050900">
    <property type="entry name" value="Transposase_IS3/IS150/IS904"/>
</dbReference>
<dbReference type="PROSITE" id="PS50994">
    <property type="entry name" value="INTEGRASE"/>
    <property type="match status" value="1"/>
</dbReference>
<organism evidence="3 6">
    <name type="scientific">Acetohalobium arabaticum (strain ATCC 49924 / DSM 5501 / Z-7288)</name>
    <dbReference type="NCBI Taxonomy" id="574087"/>
    <lineage>
        <taxon>Bacteria</taxon>
        <taxon>Bacillati</taxon>
        <taxon>Bacillota</taxon>
        <taxon>Clostridia</taxon>
        <taxon>Halanaerobiales</taxon>
        <taxon>Halobacteroidaceae</taxon>
        <taxon>Acetohalobium</taxon>
    </lineage>
</organism>
<dbReference type="EMBL" id="CP002105">
    <property type="protein sequence ID" value="ADL12688.1"/>
    <property type="molecule type" value="Genomic_DNA"/>
</dbReference>
<dbReference type="InterPro" id="IPR036397">
    <property type="entry name" value="RNaseH_sf"/>
</dbReference>
<dbReference type="KEGG" id="aar:Acear_2032"/>
<evidence type="ECO:0000313" key="4">
    <source>
        <dbReference type="EMBL" id="ADL13527.1"/>
    </source>
</evidence>
<keyword evidence="6" id="KW-1185">Reference proteome</keyword>
<dbReference type="Proteomes" id="UP000001661">
    <property type="component" value="Chromosome"/>
</dbReference>
<dbReference type="Pfam" id="PF00665">
    <property type="entry name" value="rve"/>
    <property type="match status" value="1"/>
</dbReference>
<dbReference type="eggNOG" id="COG2801">
    <property type="taxonomic scope" value="Bacteria"/>
</dbReference>
<dbReference type="KEGG" id="aar:Acear_1166"/>
<dbReference type="InterPro" id="IPR025948">
    <property type="entry name" value="HTH-like_dom"/>
</dbReference>
<evidence type="ECO:0000313" key="6">
    <source>
        <dbReference type="Proteomes" id="UP000001661"/>
    </source>
</evidence>
<protein>
    <submittedName>
        <fullName evidence="3">Integrase catalytic region</fullName>
    </submittedName>
</protein>
<dbReference type="InterPro" id="IPR001584">
    <property type="entry name" value="Integrase_cat-core"/>
</dbReference>
<accession>D9QQ97</accession>
<dbReference type="KEGG" id="aar:Acear_2152"/>
<dbReference type="InterPro" id="IPR048020">
    <property type="entry name" value="Transpos_IS3"/>
</dbReference>
<dbReference type="Gene3D" id="3.30.420.10">
    <property type="entry name" value="Ribonuclease H-like superfamily/Ribonuclease H"/>
    <property type="match status" value="1"/>
</dbReference>
<dbReference type="AlphaFoldDB" id="D9QQ97"/>
<dbReference type="Pfam" id="PF13333">
    <property type="entry name" value="rve_2"/>
    <property type="match status" value="1"/>
</dbReference>
<comment type="function">
    <text evidence="1">Involved in the transposition of the insertion sequence.</text>
</comment>
<evidence type="ECO:0000313" key="3">
    <source>
        <dbReference type="EMBL" id="ADL12688.1"/>
    </source>
</evidence>
<reference evidence="3" key="2">
    <citation type="submission" date="2010-07" db="EMBL/GenBank/DDBJ databases">
        <title>The complete genome of Acetohalobium arabaticum DSM 5501.</title>
        <authorList>
            <consortium name="US DOE Joint Genome Institute (JGI-PGF)"/>
            <person name="Lucas S."/>
            <person name="Copeland A."/>
            <person name="Lapidus A."/>
            <person name="Glavina del Rio T."/>
            <person name="Dalin E."/>
            <person name="Tice H."/>
            <person name="Bruce D."/>
            <person name="Goodwin L."/>
            <person name="Pitluck S."/>
            <person name="Kyrpides N."/>
            <person name="Mavromatis K."/>
            <person name="Ivanova N."/>
            <person name="Mikhailova N."/>
            <person name="Chertkov O."/>
            <person name="Brettin T."/>
            <person name="Detter J.C."/>
            <person name="Han C."/>
            <person name="Tapia R."/>
            <person name="Larimer F."/>
            <person name="Land M."/>
            <person name="Hauser L."/>
            <person name="Markowitz V."/>
            <person name="Cheng J.-F."/>
            <person name="Hugenholtz P."/>
            <person name="Woyke T."/>
            <person name="Wu D."/>
            <person name="Tindall B."/>
            <person name="Pomrenke H.G."/>
            <person name="Schneider S."/>
            <person name="Klenk H.-P."/>
            <person name="Eisen J.A."/>
        </authorList>
    </citation>
    <scope>NUCLEOTIDE SEQUENCE</scope>
    <source>
        <strain evidence="3">DSM 5501</strain>
    </source>
</reference>
<name>D9QQ97_ACEAZ</name>
<proteinExistence type="predicted"/>
<dbReference type="PANTHER" id="PTHR46889:SF4">
    <property type="entry name" value="TRANSPOSASE INSO FOR INSERTION SEQUENCE ELEMENT IS911B-RELATED"/>
    <property type="match status" value="1"/>
</dbReference>
<dbReference type="Pfam" id="PF13276">
    <property type="entry name" value="HTH_21"/>
    <property type="match status" value="1"/>
</dbReference>
<dbReference type="EMBL" id="CP002105">
    <property type="protein sequence ID" value="ADL13527.1"/>
    <property type="molecule type" value="Genomic_DNA"/>
</dbReference>
<dbReference type="InterPro" id="IPR012337">
    <property type="entry name" value="RNaseH-like_sf"/>
</dbReference>
<dbReference type="PANTHER" id="PTHR46889">
    <property type="entry name" value="TRANSPOSASE INSF FOR INSERTION SEQUENCE IS3B-RELATED"/>
    <property type="match status" value="1"/>
</dbReference>
<dbReference type="GO" id="GO:0015074">
    <property type="term" value="P:DNA integration"/>
    <property type="evidence" value="ECO:0007669"/>
    <property type="project" value="InterPro"/>
</dbReference>
<dbReference type="NCBIfam" id="NF033516">
    <property type="entry name" value="transpos_IS3"/>
    <property type="match status" value="1"/>
</dbReference>
<dbReference type="STRING" id="574087.Acear_1166"/>
<gene>
    <name evidence="3" type="ordered locus">Acear_1166</name>
    <name evidence="4" type="ordered locus">Acear_2032</name>
    <name evidence="5" type="ordered locus">Acear_2152</name>
</gene>
<evidence type="ECO:0000259" key="2">
    <source>
        <dbReference type="PROSITE" id="PS50994"/>
    </source>
</evidence>